<evidence type="ECO:0000256" key="3">
    <source>
        <dbReference type="ARBA" id="ARBA00023186"/>
    </source>
</evidence>
<protein>
    <submittedName>
        <fullName evidence="7">Succinate dehydrogenase assembly factor 1, mitochondrial</fullName>
    </submittedName>
</protein>
<keyword evidence="2" id="KW-0496">Mitochondrion</keyword>
<dbReference type="InterPro" id="IPR008011">
    <property type="entry name" value="Complex1_LYR_dom"/>
</dbReference>
<keyword evidence="8" id="KW-1185">Reference proteome</keyword>
<comment type="caution">
    <text evidence="7">The sequence shown here is derived from an EMBL/GenBank/DDBJ whole genome shotgun (WGS) entry which is preliminary data.</text>
</comment>
<dbReference type="GO" id="GO:0005759">
    <property type="term" value="C:mitochondrial matrix"/>
    <property type="evidence" value="ECO:0007669"/>
    <property type="project" value="UniProtKB-SubCell"/>
</dbReference>
<evidence type="ECO:0000256" key="5">
    <source>
        <dbReference type="SAM" id="MobiDB-lite"/>
    </source>
</evidence>
<keyword evidence="3" id="KW-0143">Chaperone</keyword>
<evidence type="ECO:0000259" key="6">
    <source>
        <dbReference type="Pfam" id="PF05347"/>
    </source>
</evidence>
<dbReference type="eggNOG" id="KOG4620">
    <property type="taxonomic scope" value="Eukaryota"/>
</dbReference>
<dbReference type="InterPro" id="IPR052687">
    <property type="entry name" value="SDHAF1"/>
</dbReference>
<dbReference type="AlphaFoldDB" id="A0A151MLF3"/>
<organism evidence="7 8">
    <name type="scientific">Alligator mississippiensis</name>
    <name type="common">American alligator</name>
    <dbReference type="NCBI Taxonomy" id="8496"/>
    <lineage>
        <taxon>Eukaryota</taxon>
        <taxon>Metazoa</taxon>
        <taxon>Chordata</taxon>
        <taxon>Craniata</taxon>
        <taxon>Vertebrata</taxon>
        <taxon>Euteleostomi</taxon>
        <taxon>Archelosauria</taxon>
        <taxon>Archosauria</taxon>
        <taxon>Crocodylia</taxon>
        <taxon>Alligatoridae</taxon>
        <taxon>Alligatorinae</taxon>
        <taxon>Alligator</taxon>
    </lineage>
</organism>
<dbReference type="EMBL" id="AKHW03005839">
    <property type="protein sequence ID" value="KYO25346.1"/>
    <property type="molecule type" value="Genomic_DNA"/>
</dbReference>
<comment type="subcellular location">
    <subcellularLocation>
        <location evidence="1">Mitochondrion matrix</location>
    </subcellularLocation>
</comment>
<evidence type="ECO:0000313" key="8">
    <source>
        <dbReference type="Proteomes" id="UP000050525"/>
    </source>
</evidence>
<dbReference type="InterPro" id="IPR045295">
    <property type="entry name" value="Complex1_LYR_SDHAF1_LYRM8"/>
</dbReference>
<accession>A0A151MLF3</accession>
<evidence type="ECO:0000256" key="1">
    <source>
        <dbReference type="ARBA" id="ARBA00004305"/>
    </source>
</evidence>
<dbReference type="Pfam" id="PF05347">
    <property type="entry name" value="Complex1_LYR"/>
    <property type="match status" value="1"/>
</dbReference>
<reference evidence="7 8" key="1">
    <citation type="journal article" date="2012" name="Genome Biol.">
        <title>Sequencing three crocodilian genomes to illuminate the evolution of archosaurs and amniotes.</title>
        <authorList>
            <person name="St John J.A."/>
            <person name="Braun E.L."/>
            <person name="Isberg S.R."/>
            <person name="Miles L.G."/>
            <person name="Chong A.Y."/>
            <person name="Gongora J."/>
            <person name="Dalzell P."/>
            <person name="Moran C."/>
            <person name="Bed'hom B."/>
            <person name="Abzhanov A."/>
            <person name="Burgess S.C."/>
            <person name="Cooksey A.M."/>
            <person name="Castoe T.A."/>
            <person name="Crawford N.G."/>
            <person name="Densmore L.D."/>
            <person name="Drew J.C."/>
            <person name="Edwards S.V."/>
            <person name="Faircloth B.C."/>
            <person name="Fujita M.K."/>
            <person name="Greenwold M.J."/>
            <person name="Hoffmann F.G."/>
            <person name="Howard J.M."/>
            <person name="Iguchi T."/>
            <person name="Janes D.E."/>
            <person name="Khan S.Y."/>
            <person name="Kohno S."/>
            <person name="de Koning A.J."/>
            <person name="Lance S.L."/>
            <person name="McCarthy F.M."/>
            <person name="McCormack J.E."/>
            <person name="Merchant M.E."/>
            <person name="Peterson D.G."/>
            <person name="Pollock D.D."/>
            <person name="Pourmand N."/>
            <person name="Raney B.J."/>
            <person name="Roessler K.A."/>
            <person name="Sanford J.R."/>
            <person name="Sawyer R.H."/>
            <person name="Schmidt C.J."/>
            <person name="Triplett E.W."/>
            <person name="Tuberville T.D."/>
            <person name="Venegas-Anaya M."/>
            <person name="Howard J.T."/>
            <person name="Jarvis E.D."/>
            <person name="Guillette L.J.Jr."/>
            <person name="Glenn T.C."/>
            <person name="Green R.E."/>
            <person name="Ray D.A."/>
        </authorList>
    </citation>
    <scope>NUCLEOTIDE SEQUENCE [LARGE SCALE GENOMIC DNA]</scope>
    <source>
        <strain evidence="7">KSC_2009_1</strain>
    </source>
</reference>
<dbReference type="CDD" id="cd20268">
    <property type="entry name" value="Complex1_LYR_SDHAF1_LYRM8"/>
    <property type="match status" value="1"/>
</dbReference>
<evidence type="ECO:0000313" key="7">
    <source>
        <dbReference type="EMBL" id="KYO25346.1"/>
    </source>
</evidence>
<dbReference type="GO" id="GO:0034553">
    <property type="term" value="P:mitochondrial respiratory chain complex II assembly"/>
    <property type="evidence" value="ECO:0007669"/>
    <property type="project" value="InterPro"/>
</dbReference>
<evidence type="ECO:0000256" key="4">
    <source>
        <dbReference type="ARBA" id="ARBA00025715"/>
    </source>
</evidence>
<dbReference type="PANTHER" id="PTHR47046">
    <property type="entry name" value="SUCCINATE DEHYDROGENASE ASSEMBLY FACTOR 1, MITOCHONDRIAL"/>
    <property type="match status" value="1"/>
</dbReference>
<dbReference type="Proteomes" id="UP000050525">
    <property type="component" value="Unassembled WGS sequence"/>
</dbReference>
<feature type="compositionally biased region" description="Low complexity" evidence="5">
    <location>
        <begin position="82"/>
        <end position="95"/>
    </location>
</feature>
<feature type="region of interest" description="Disordered" evidence="5">
    <location>
        <begin position="75"/>
        <end position="95"/>
    </location>
</feature>
<dbReference type="STRING" id="8496.A0A151MLF3"/>
<comment type="similarity">
    <text evidence="4">Belongs to the complex I LYR family. SDHAF1 subfamily.</text>
</comment>
<dbReference type="PANTHER" id="PTHR47046:SF1">
    <property type="entry name" value="SUCCINATE DEHYDROGENASE ASSEMBLY FACTOR 1, MITOCHONDRIAL"/>
    <property type="match status" value="1"/>
</dbReference>
<name>A0A151MLF3_ALLMI</name>
<feature type="domain" description="Complex 1 LYR protein" evidence="6">
    <location>
        <begin position="9"/>
        <end position="63"/>
    </location>
</feature>
<evidence type="ECO:0000256" key="2">
    <source>
        <dbReference type="ARBA" id="ARBA00023128"/>
    </source>
</evidence>
<gene>
    <name evidence="7" type="primary">SDHAF1</name>
    <name evidence="7" type="ORF">Y1Q_0015367</name>
</gene>
<proteinExistence type="inferred from homology"/>
<sequence>MARHSQLQREVLSLYKQCLRAAQGKPGFAPRVREEFRRNAALPASDVLRIEHLLRRGQRQLQQLRDARTTQLGVFLPPGPEPRAAGSSQPAAPQPADSVHHLVTLHLLELQELPARWSPVAQAAGGNGGHGKRRNMVSTTSALGKGEEVTLPCHRQLLDD</sequence>